<dbReference type="PANTHER" id="PTHR43689">
    <property type="entry name" value="HYDROLASE"/>
    <property type="match status" value="1"/>
</dbReference>
<dbReference type="Proteomes" id="UP000432464">
    <property type="component" value="Unassembled WGS sequence"/>
</dbReference>
<dbReference type="EMBL" id="WMBB01000009">
    <property type="protein sequence ID" value="MTE15290.1"/>
    <property type="molecule type" value="Genomic_DNA"/>
</dbReference>
<dbReference type="AlphaFoldDB" id="A0A6I3L345"/>
<evidence type="ECO:0000259" key="1">
    <source>
        <dbReference type="Pfam" id="PF00561"/>
    </source>
</evidence>
<evidence type="ECO:0000313" key="2">
    <source>
        <dbReference type="EMBL" id="MTE15290.1"/>
    </source>
</evidence>
<dbReference type="SUPFAM" id="SSF53474">
    <property type="entry name" value="alpha/beta-Hydrolases"/>
    <property type="match status" value="1"/>
</dbReference>
<feature type="domain" description="AB hydrolase-1" evidence="1">
    <location>
        <begin position="25"/>
        <end position="264"/>
    </location>
</feature>
<evidence type="ECO:0000313" key="3">
    <source>
        <dbReference type="Proteomes" id="UP000432464"/>
    </source>
</evidence>
<sequence>MNVPHYIDVDGRRTRVRVAGDPDRPPILLLHGIGRSLEDWAPQFPLLAASHRVIAVDIPGFGFSARLRETSSLSGFARGVARTLDALGEIRPVHMVGNSLGGAVGMSLLVAAPERVASLTLVDSAGFGSEVTALLRLLAVPGLGRLVAAHTTRAGARMFERTIYADPALATKARIEHALAIAEQPDPGSVTYEIARALASWREVRPQWRAALLAAIAEHPRPTLIVWGDRDRVLPSHQLCAASHLIPHARTHLFAGIGHAPQIECPNEFAELITEFVRSLTETGAQRR</sequence>
<dbReference type="Gene3D" id="3.40.50.1820">
    <property type="entry name" value="alpha/beta hydrolase"/>
    <property type="match status" value="1"/>
</dbReference>
<proteinExistence type="predicted"/>
<reference evidence="2 3" key="1">
    <citation type="submission" date="2019-11" db="EMBL/GenBank/DDBJ databases">
        <title>Nocardia sp. nov. CT2-14 isolated from soil.</title>
        <authorList>
            <person name="Kanchanasin P."/>
            <person name="Tanasupawat S."/>
            <person name="Yuki M."/>
            <person name="Kudo T."/>
        </authorList>
    </citation>
    <scope>NUCLEOTIDE SEQUENCE [LARGE SCALE GENOMIC DNA]</scope>
    <source>
        <strain evidence="2 3">CT2-14</strain>
    </source>
</reference>
<organism evidence="2 3">
    <name type="scientific">Nocardia aurantiaca</name>
    <dbReference type="NCBI Taxonomy" id="2675850"/>
    <lineage>
        <taxon>Bacteria</taxon>
        <taxon>Bacillati</taxon>
        <taxon>Actinomycetota</taxon>
        <taxon>Actinomycetes</taxon>
        <taxon>Mycobacteriales</taxon>
        <taxon>Nocardiaceae</taxon>
        <taxon>Nocardia</taxon>
    </lineage>
</organism>
<dbReference type="InterPro" id="IPR029058">
    <property type="entry name" value="AB_hydrolase_fold"/>
</dbReference>
<keyword evidence="2" id="KW-0378">Hydrolase</keyword>
<dbReference type="PRINTS" id="PR00111">
    <property type="entry name" value="ABHYDROLASE"/>
</dbReference>
<gene>
    <name evidence="2" type="ORF">GLP40_21255</name>
</gene>
<dbReference type="GO" id="GO:0016787">
    <property type="term" value="F:hydrolase activity"/>
    <property type="evidence" value="ECO:0007669"/>
    <property type="project" value="UniProtKB-KW"/>
</dbReference>
<dbReference type="Pfam" id="PF00561">
    <property type="entry name" value="Abhydrolase_1"/>
    <property type="match status" value="1"/>
</dbReference>
<accession>A0A6I3L345</accession>
<dbReference type="InterPro" id="IPR000073">
    <property type="entry name" value="AB_hydrolase_1"/>
</dbReference>
<name>A0A6I3L345_9NOCA</name>
<keyword evidence="3" id="KW-1185">Reference proteome</keyword>
<dbReference type="RefSeq" id="WP_328290476.1">
    <property type="nucleotide sequence ID" value="NZ_WMBB01000009.1"/>
</dbReference>
<protein>
    <submittedName>
        <fullName evidence="2">Alpha/beta fold hydrolase</fullName>
    </submittedName>
</protein>
<comment type="caution">
    <text evidence="2">The sequence shown here is derived from an EMBL/GenBank/DDBJ whole genome shotgun (WGS) entry which is preliminary data.</text>
</comment>
<dbReference type="PANTHER" id="PTHR43689:SF8">
    <property type="entry name" value="ALPHA_BETA-HYDROLASES SUPERFAMILY PROTEIN"/>
    <property type="match status" value="1"/>
</dbReference>